<reference evidence="4" key="1">
    <citation type="journal article" date="2023" name="G3 (Bethesda)">
        <title>Whole genome assembly and annotation of the endangered Caribbean coral Acropora cervicornis.</title>
        <authorList>
            <person name="Selwyn J.D."/>
            <person name="Vollmer S.V."/>
        </authorList>
    </citation>
    <scope>NUCLEOTIDE SEQUENCE</scope>
    <source>
        <strain evidence="4">K2</strain>
    </source>
</reference>
<feature type="domain" description="ShKT" evidence="3">
    <location>
        <begin position="130"/>
        <end position="169"/>
    </location>
</feature>
<dbReference type="Proteomes" id="UP001249851">
    <property type="component" value="Unassembled WGS sequence"/>
</dbReference>
<evidence type="ECO:0000313" key="5">
    <source>
        <dbReference type="Proteomes" id="UP001249851"/>
    </source>
</evidence>
<feature type="domain" description="ShKT" evidence="3">
    <location>
        <begin position="43"/>
        <end position="89"/>
    </location>
</feature>
<evidence type="ECO:0000256" key="2">
    <source>
        <dbReference type="SAM" id="SignalP"/>
    </source>
</evidence>
<evidence type="ECO:0000259" key="3">
    <source>
        <dbReference type="SMART" id="SM00254"/>
    </source>
</evidence>
<feature type="chain" id="PRO_5042219497" description="ShKT domain-containing protein" evidence="2">
    <location>
        <begin position="23"/>
        <end position="189"/>
    </location>
</feature>
<keyword evidence="2" id="KW-0732">Signal</keyword>
<accession>A0AAD9QBG6</accession>
<reference evidence="4" key="2">
    <citation type="journal article" date="2023" name="Science">
        <title>Genomic signatures of disease resistance in endangered staghorn corals.</title>
        <authorList>
            <person name="Vollmer S.V."/>
            <person name="Selwyn J.D."/>
            <person name="Despard B.A."/>
            <person name="Roesel C.L."/>
        </authorList>
    </citation>
    <scope>NUCLEOTIDE SEQUENCE</scope>
    <source>
        <strain evidence="4">K2</strain>
    </source>
</reference>
<dbReference type="GO" id="GO:0090729">
    <property type="term" value="F:toxin activity"/>
    <property type="evidence" value="ECO:0007669"/>
    <property type="project" value="UniProtKB-KW"/>
</dbReference>
<dbReference type="AlphaFoldDB" id="A0AAD9QBG6"/>
<sequence length="189" mass="21456">MANISSLFVFLATLLYCQVVSAVSPNYYNRLKAGAATRLRKGECKDDPSAHKRCQKIVEELGQQICFVDIPQIKTKLKRSCAETCKLCPVYNKLRAGERRKAAYCKTSPYGCCWDNYTSKLDDAAKGCPVCKDHFPLCRRFKAMCTNKENQHNRALIELHCPLTCGKCSADHRRGPRGRKIKMSDWNLL</sequence>
<feature type="signal peptide" evidence="2">
    <location>
        <begin position="1"/>
        <end position="22"/>
    </location>
</feature>
<protein>
    <recommendedName>
        <fullName evidence="3">ShKT domain-containing protein</fullName>
    </recommendedName>
</protein>
<proteinExistence type="predicted"/>
<comment type="caution">
    <text evidence="4">The sequence shown here is derived from an EMBL/GenBank/DDBJ whole genome shotgun (WGS) entry which is preliminary data.</text>
</comment>
<evidence type="ECO:0000313" key="4">
    <source>
        <dbReference type="EMBL" id="KAK2558251.1"/>
    </source>
</evidence>
<dbReference type="EMBL" id="JARQWQ010000045">
    <property type="protein sequence ID" value="KAK2558251.1"/>
    <property type="molecule type" value="Genomic_DNA"/>
</dbReference>
<dbReference type="InterPro" id="IPR003582">
    <property type="entry name" value="ShKT_dom"/>
</dbReference>
<dbReference type="SMART" id="SM00254">
    <property type="entry name" value="ShKT"/>
    <property type="match status" value="2"/>
</dbReference>
<organism evidence="4 5">
    <name type="scientific">Acropora cervicornis</name>
    <name type="common">Staghorn coral</name>
    <dbReference type="NCBI Taxonomy" id="6130"/>
    <lineage>
        <taxon>Eukaryota</taxon>
        <taxon>Metazoa</taxon>
        <taxon>Cnidaria</taxon>
        <taxon>Anthozoa</taxon>
        <taxon>Hexacorallia</taxon>
        <taxon>Scleractinia</taxon>
        <taxon>Astrocoeniina</taxon>
        <taxon>Acroporidae</taxon>
        <taxon>Acropora</taxon>
    </lineage>
</organism>
<keyword evidence="5" id="KW-1185">Reference proteome</keyword>
<name>A0AAD9QBG6_ACRCE</name>
<dbReference type="Pfam" id="PF01549">
    <property type="entry name" value="ShK"/>
    <property type="match status" value="1"/>
</dbReference>
<gene>
    <name evidence="4" type="ORF">P5673_019373</name>
</gene>
<keyword evidence="1" id="KW-0800">Toxin</keyword>
<evidence type="ECO:0000256" key="1">
    <source>
        <dbReference type="ARBA" id="ARBA00022656"/>
    </source>
</evidence>